<dbReference type="PROSITE" id="PS51330">
    <property type="entry name" value="DHFR_2"/>
    <property type="match status" value="1"/>
</dbReference>
<dbReference type="Pfam" id="PF08154">
    <property type="entry name" value="NLE"/>
    <property type="match status" value="1"/>
</dbReference>
<evidence type="ECO:0000256" key="4">
    <source>
        <dbReference type="ARBA" id="ARBA00022574"/>
    </source>
</evidence>
<evidence type="ECO:0000256" key="2">
    <source>
        <dbReference type="ARBA" id="ARBA00012856"/>
    </source>
</evidence>
<comment type="subcellular location">
    <subcellularLocation>
        <location evidence="1">Nucleus</location>
        <location evidence="1">Nucleolus</location>
    </subcellularLocation>
</comment>
<dbReference type="Pfam" id="PF00400">
    <property type="entry name" value="WD40"/>
    <property type="match status" value="7"/>
</dbReference>
<dbReference type="CDD" id="cd00200">
    <property type="entry name" value="WD40"/>
    <property type="match status" value="1"/>
</dbReference>
<feature type="domain" description="DHFR" evidence="11">
    <location>
        <begin position="498"/>
        <end position="700"/>
    </location>
</feature>
<dbReference type="PANTHER" id="PTHR19848">
    <property type="entry name" value="WD40 REPEAT PROTEIN"/>
    <property type="match status" value="1"/>
</dbReference>
<dbReference type="GO" id="GO:0004146">
    <property type="term" value="F:dihydrofolate reductase activity"/>
    <property type="evidence" value="ECO:0007669"/>
    <property type="project" value="UniProtKB-EC"/>
</dbReference>
<accession>A0A9P6WNE9</accession>
<sequence>MSTLIPPPSKKQKRDAQQPRDVEIIPIDLPNVLIKFQASDTGESIGGSIRVPGAITELQLEELLNQLNGTSDDPVPYTFSLETEKDLVDIKNNLYTSVLKPGLKTTEDFMTLVYTPRAIFKVKPVTRASATITGHGSTILAAQFAPNTSDSLVTGAGDSTARIWDCNTQTIKKTLNGHNNWVLCVQWSPKGDVIATGSMDSTIRLWDAKNGECLGTLTGHGKWITYLSWEPIHMVEPGKKPRLVSSSKDGSIKIWDTGSMRCLMTMSGHSSSVSCVKWGGLGLIYSASHDKTIRVWDAKDGKCLQVLKAHAHWVNHLALSTDYALRVGAFDYKSETPKDEKDEQERAKKNFEKVAKSGGKLVERLVTASDDFTMFLWEPSKSNKPLCRMTGHQKLVNHVSFSPDGRYVSSASFDNSIKLWDGRDGKFIATFRGHVAPVYQTSWSSDCRLLVSCSKDTTLKVWDVKTRKLMSDLPGHLDEIYTVDWSVDGKRVASGGKDKTVLAALLPEFGIGYKGQLPWSLKQEMKYFRKLTTTTIDPTKKNAVIMGRKTYHSIPPKFRPLKNRINIVLTRNVEQLSEEMKDELDTNHELLRISNSLPDILDNLKTTDNIEEIFIIGGAEVYNQLMCDNHDIIDSIYLTEIENDKKLEMDAFFNLNKSIWIKSEETKLTEYLQKKELHEEFQLNDNKENEFSYSFTLWEKKH</sequence>
<keyword evidence="8" id="KW-0539">Nucleus</keyword>
<dbReference type="PRINTS" id="PR00320">
    <property type="entry name" value="GPROTEINBRPT"/>
</dbReference>
<dbReference type="SUPFAM" id="SSF50978">
    <property type="entry name" value="WD40 repeat-like"/>
    <property type="match status" value="1"/>
</dbReference>
<evidence type="ECO:0000256" key="7">
    <source>
        <dbReference type="ARBA" id="ARBA00023002"/>
    </source>
</evidence>
<keyword evidence="4 9" id="KW-0853">WD repeat</keyword>
<dbReference type="PROSITE" id="PS50082">
    <property type="entry name" value="WD_REPEATS_2"/>
    <property type="match status" value="7"/>
</dbReference>
<evidence type="ECO:0000256" key="3">
    <source>
        <dbReference type="ARBA" id="ARBA00022563"/>
    </source>
</evidence>
<dbReference type="InterPro" id="IPR012972">
    <property type="entry name" value="NLE"/>
</dbReference>
<dbReference type="PANTHER" id="PTHR19848:SF0">
    <property type="entry name" value="NOTCHLESS PROTEIN HOMOLOG 1"/>
    <property type="match status" value="1"/>
</dbReference>
<dbReference type="GO" id="GO:0005730">
    <property type="term" value="C:nucleolus"/>
    <property type="evidence" value="ECO:0007669"/>
    <property type="project" value="UniProtKB-SubCell"/>
</dbReference>
<dbReference type="EC" id="1.5.1.3" evidence="2"/>
<dbReference type="SMART" id="SM00320">
    <property type="entry name" value="WD40"/>
    <property type="match status" value="8"/>
</dbReference>
<comment type="caution">
    <text evidence="12">The sequence shown here is derived from an EMBL/GenBank/DDBJ whole genome shotgun (WGS) entry which is preliminary data.</text>
</comment>
<keyword evidence="6" id="KW-0521">NADP</keyword>
<dbReference type="InterPro" id="IPR001680">
    <property type="entry name" value="WD40_rpt"/>
</dbReference>
<dbReference type="InterPro" id="IPR017925">
    <property type="entry name" value="DHFR_CS"/>
</dbReference>
<gene>
    <name evidence="12" type="primary">RSA4</name>
    <name evidence="12" type="ORF">C6P40_003767</name>
</gene>
<reference evidence="12" key="1">
    <citation type="submission" date="2020-11" db="EMBL/GenBank/DDBJ databases">
        <title>Kefir isolates.</title>
        <authorList>
            <person name="Marcisauskas S."/>
            <person name="Kim Y."/>
            <person name="Blasche S."/>
        </authorList>
    </citation>
    <scope>NUCLEOTIDE SEQUENCE</scope>
    <source>
        <strain evidence="12">Olga-1</strain>
    </source>
</reference>
<dbReference type="Gene3D" id="2.130.10.10">
    <property type="entry name" value="YVTN repeat-like/Quinoprotein amine dehydrogenase"/>
    <property type="match status" value="1"/>
</dbReference>
<feature type="repeat" description="WD" evidence="9">
    <location>
        <begin position="175"/>
        <end position="216"/>
    </location>
</feature>
<dbReference type="CDD" id="cd00209">
    <property type="entry name" value="DHFR"/>
    <property type="match status" value="1"/>
</dbReference>
<dbReference type="InterPro" id="IPR015943">
    <property type="entry name" value="WD40/YVTN_repeat-like_dom_sf"/>
</dbReference>
<dbReference type="InterPro" id="IPR024072">
    <property type="entry name" value="DHFR-like_dom_sf"/>
</dbReference>
<feature type="region of interest" description="Disordered" evidence="10">
    <location>
        <begin position="1"/>
        <end position="20"/>
    </location>
</feature>
<dbReference type="Gene3D" id="3.40.430.10">
    <property type="entry name" value="Dihydrofolate Reductase, subunit A"/>
    <property type="match status" value="1"/>
</dbReference>
<evidence type="ECO:0000256" key="10">
    <source>
        <dbReference type="SAM" id="MobiDB-lite"/>
    </source>
</evidence>
<dbReference type="Pfam" id="PF00186">
    <property type="entry name" value="DHFR_1"/>
    <property type="match status" value="1"/>
</dbReference>
<feature type="repeat" description="WD" evidence="9">
    <location>
        <begin position="431"/>
        <end position="472"/>
    </location>
</feature>
<evidence type="ECO:0000313" key="13">
    <source>
        <dbReference type="Proteomes" id="UP000697127"/>
    </source>
</evidence>
<evidence type="ECO:0000256" key="1">
    <source>
        <dbReference type="ARBA" id="ARBA00004604"/>
    </source>
</evidence>
<evidence type="ECO:0000256" key="5">
    <source>
        <dbReference type="ARBA" id="ARBA00022737"/>
    </source>
</evidence>
<name>A0A9P6WNE9_9ASCO</name>
<dbReference type="SUPFAM" id="SSF53597">
    <property type="entry name" value="Dihydrofolate reductase-like"/>
    <property type="match status" value="1"/>
</dbReference>
<feature type="repeat" description="WD" evidence="9">
    <location>
        <begin position="389"/>
        <end position="430"/>
    </location>
</feature>
<dbReference type="GO" id="GO:0000027">
    <property type="term" value="P:ribosomal large subunit assembly"/>
    <property type="evidence" value="ECO:0007669"/>
    <property type="project" value="TreeGrafter"/>
</dbReference>
<dbReference type="EMBL" id="PUHW01000044">
    <property type="protein sequence ID" value="KAG0690146.1"/>
    <property type="molecule type" value="Genomic_DNA"/>
</dbReference>
<dbReference type="PROSITE" id="PS50294">
    <property type="entry name" value="WD_REPEATS_REGION"/>
    <property type="match status" value="6"/>
</dbReference>
<dbReference type="InterPro" id="IPR020472">
    <property type="entry name" value="WD40_PAC1"/>
</dbReference>
<dbReference type="GO" id="GO:0006730">
    <property type="term" value="P:one-carbon metabolic process"/>
    <property type="evidence" value="ECO:0007669"/>
    <property type="project" value="UniProtKB-KW"/>
</dbReference>
<feature type="repeat" description="WD" evidence="9">
    <location>
        <begin position="266"/>
        <end position="306"/>
    </location>
</feature>
<dbReference type="PROSITE" id="PS00678">
    <property type="entry name" value="WD_REPEATS_1"/>
    <property type="match status" value="3"/>
</dbReference>
<dbReference type="Proteomes" id="UP000697127">
    <property type="component" value="Unassembled WGS sequence"/>
</dbReference>
<evidence type="ECO:0000256" key="8">
    <source>
        <dbReference type="ARBA" id="ARBA00023242"/>
    </source>
</evidence>
<keyword evidence="7" id="KW-0560">Oxidoreductase</keyword>
<protein>
    <recommendedName>
        <fullName evidence="2">dihydrofolate reductase</fullName>
        <ecNumber evidence="2">1.5.1.3</ecNumber>
    </recommendedName>
</protein>
<organism evidence="12 13">
    <name type="scientific">Pichia californica</name>
    <dbReference type="NCBI Taxonomy" id="460514"/>
    <lineage>
        <taxon>Eukaryota</taxon>
        <taxon>Fungi</taxon>
        <taxon>Dikarya</taxon>
        <taxon>Ascomycota</taxon>
        <taxon>Saccharomycotina</taxon>
        <taxon>Pichiomycetes</taxon>
        <taxon>Pichiales</taxon>
        <taxon>Pichiaceae</taxon>
        <taxon>Pichia</taxon>
    </lineage>
</organism>
<dbReference type="InterPro" id="IPR036322">
    <property type="entry name" value="WD40_repeat_dom_sf"/>
</dbReference>
<evidence type="ECO:0000313" key="12">
    <source>
        <dbReference type="EMBL" id="KAG0690146.1"/>
    </source>
</evidence>
<feature type="repeat" description="WD" evidence="9">
    <location>
        <begin position="473"/>
        <end position="501"/>
    </location>
</feature>
<keyword evidence="13" id="KW-1185">Reference proteome</keyword>
<proteinExistence type="predicted"/>
<evidence type="ECO:0000256" key="9">
    <source>
        <dbReference type="PROSITE-ProRule" id="PRU00221"/>
    </source>
</evidence>
<feature type="repeat" description="WD" evidence="9">
    <location>
        <begin position="217"/>
        <end position="265"/>
    </location>
</feature>
<feature type="repeat" description="WD" evidence="9">
    <location>
        <begin position="132"/>
        <end position="174"/>
    </location>
</feature>
<keyword evidence="5" id="KW-0677">Repeat</keyword>
<evidence type="ECO:0000259" key="11">
    <source>
        <dbReference type="PROSITE" id="PS51330"/>
    </source>
</evidence>
<evidence type="ECO:0000256" key="6">
    <source>
        <dbReference type="ARBA" id="ARBA00022857"/>
    </source>
</evidence>
<dbReference type="PRINTS" id="PR00070">
    <property type="entry name" value="DHFR"/>
</dbReference>
<dbReference type="GO" id="GO:0046654">
    <property type="term" value="P:tetrahydrofolate biosynthetic process"/>
    <property type="evidence" value="ECO:0007669"/>
    <property type="project" value="InterPro"/>
</dbReference>
<keyword evidence="3" id="KW-0554">One-carbon metabolism</keyword>
<dbReference type="InterPro" id="IPR019775">
    <property type="entry name" value="WD40_repeat_CS"/>
</dbReference>
<dbReference type="InterPro" id="IPR001796">
    <property type="entry name" value="DHFR_dom"/>
</dbReference>
<dbReference type="AlphaFoldDB" id="A0A9P6WNE9"/>
<dbReference type="PROSITE" id="PS00075">
    <property type="entry name" value="DHFR_1"/>
    <property type="match status" value="1"/>
</dbReference>